<reference evidence="3" key="1">
    <citation type="submission" date="2023-07" db="EMBL/GenBank/DDBJ databases">
        <authorList>
            <consortium name="CYATHOMIX"/>
        </authorList>
    </citation>
    <scope>NUCLEOTIDE SEQUENCE</scope>
    <source>
        <strain evidence="3">N/A</strain>
    </source>
</reference>
<dbReference type="GO" id="GO:0005737">
    <property type="term" value="C:cytoplasm"/>
    <property type="evidence" value="ECO:0007669"/>
    <property type="project" value="TreeGrafter"/>
</dbReference>
<dbReference type="GO" id="GO:0006405">
    <property type="term" value="P:RNA export from nucleus"/>
    <property type="evidence" value="ECO:0007669"/>
    <property type="project" value="TreeGrafter"/>
</dbReference>
<gene>
    <name evidence="3" type="ORF">CYNAS_LOCUS2803</name>
</gene>
<evidence type="ECO:0000259" key="2">
    <source>
        <dbReference type="Pfam" id="PF19273"/>
    </source>
</evidence>
<dbReference type="InterPro" id="IPR045065">
    <property type="entry name" value="XPO1/5"/>
</dbReference>
<dbReference type="SUPFAM" id="SSF48371">
    <property type="entry name" value="ARM repeat"/>
    <property type="match status" value="1"/>
</dbReference>
<dbReference type="InterPro" id="IPR016024">
    <property type="entry name" value="ARM-type_fold"/>
</dbReference>
<dbReference type="GO" id="GO:0005634">
    <property type="term" value="C:nucleus"/>
    <property type="evidence" value="ECO:0007669"/>
    <property type="project" value="TreeGrafter"/>
</dbReference>
<dbReference type="Gene3D" id="1.25.10.10">
    <property type="entry name" value="Leucine-rich Repeat Variant"/>
    <property type="match status" value="2"/>
</dbReference>
<dbReference type="InterPro" id="IPR011989">
    <property type="entry name" value="ARM-like"/>
</dbReference>
<organism evidence="3 4">
    <name type="scientific">Cylicocyclus nassatus</name>
    <name type="common">Nematode worm</name>
    <dbReference type="NCBI Taxonomy" id="53992"/>
    <lineage>
        <taxon>Eukaryota</taxon>
        <taxon>Metazoa</taxon>
        <taxon>Ecdysozoa</taxon>
        <taxon>Nematoda</taxon>
        <taxon>Chromadorea</taxon>
        <taxon>Rhabditida</taxon>
        <taxon>Rhabditina</taxon>
        <taxon>Rhabditomorpha</taxon>
        <taxon>Strongyloidea</taxon>
        <taxon>Strongylidae</taxon>
        <taxon>Cylicocyclus</taxon>
    </lineage>
</organism>
<dbReference type="Pfam" id="PF08389">
    <property type="entry name" value="Xpo1"/>
    <property type="match status" value="1"/>
</dbReference>
<dbReference type="Proteomes" id="UP001176961">
    <property type="component" value="Unassembled WGS sequence"/>
</dbReference>
<dbReference type="Pfam" id="PF19273">
    <property type="entry name" value="Exportin-5"/>
    <property type="match status" value="2"/>
</dbReference>
<name>A0AA36DPV5_CYLNA</name>
<dbReference type="InterPro" id="IPR045478">
    <property type="entry name" value="Exportin-5_C"/>
</dbReference>
<dbReference type="PANTHER" id="PTHR11223:SF3">
    <property type="entry name" value="EXPORTIN-5"/>
    <property type="match status" value="1"/>
</dbReference>
<dbReference type="GO" id="GO:0006611">
    <property type="term" value="P:protein export from nucleus"/>
    <property type="evidence" value="ECO:0007669"/>
    <property type="project" value="InterPro"/>
</dbReference>
<feature type="domain" description="Exportin-5 C-terminal" evidence="2">
    <location>
        <begin position="293"/>
        <end position="500"/>
    </location>
</feature>
<protein>
    <recommendedName>
        <fullName evidence="5">Exportin-1/Importin-beta-like domain-containing protein</fullName>
    </recommendedName>
</protein>
<dbReference type="PANTHER" id="PTHR11223">
    <property type="entry name" value="EXPORTIN 1/5"/>
    <property type="match status" value="1"/>
</dbReference>
<proteinExistence type="predicted"/>
<accession>A0AA36DPV5</accession>
<feature type="domain" description="Exportin-5 C-terminal" evidence="2">
    <location>
        <begin position="549"/>
        <end position="960"/>
    </location>
</feature>
<dbReference type="AlphaFoldDB" id="A0AA36DPV5"/>
<evidence type="ECO:0000313" key="4">
    <source>
        <dbReference type="Proteomes" id="UP001176961"/>
    </source>
</evidence>
<dbReference type="InterPro" id="IPR013598">
    <property type="entry name" value="Exportin-1/Importin-b-like"/>
</dbReference>
<dbReference type="EMBL" id="CATQJL010000001">
    <property type="protein sequence ID" value="CAJ0590820.1"/>
    <property type="molecule type" value="Genomic_DNA"/>
</dbReference>
<dbReference type="GO" id="GO:0003723">
    <property type="term" value="F:RNA binding"/>
    <property type="evidence" value="ECO:0007669"/>
    <property type="project" value="TreeGrafter"/>
</dbReference>
<sequence>MELADVIEAIRAIHDLSTSNQDRMKFTQVIEELKEGPAENLAQLAFQIIATELSVLRHTGWILLEEIIRFKWNGISSTYRVELRDGLFQAVEALVSEDTIEPCARCVVAMMEHEWPQNWPDLDGRLLEMAREGSLRCAVVFAILRRLVENVATLASIANPRRRKDMHSAISVTANDFASVAIEVLASSPSDHMEILAAKNILGWLAELCGCITSVSLEKQLVRMVDTVICYLGSSEQNICEEAIKCLIELAGSKRDKHSTSITISAFFRSEVLSALLKTISLANEGYQISEQFYRYLKFSCQLVVSLGGLLSKGWTDKSTPPEFEAFLMAVLAFFTHDSLILKYEACDVLLSFSSHAVLRKDPCFMRVICEVLSNTVMAIMKEGCPSQKPFNAKTHFSRLDFDDDSEWHNLFTRFRSRVQLLISENLPVHFNHLLTVYNNTVIMKVILEPNAISDLEWEAMQRFAKNFVQVVYEKNLAERKEKILIEMRDALINKMLSVDDCDILNEMLSLHSPFLPSYVNDDAKLHIYFSLLRRSLVMSSSNKILSRHTVSLILRVVQKFPIYFKLRRALACIQGAVQQVNSSSQLGAMLEPIYPCFFKLARCLLEIHLEHNKALLHHSIREGITEMVASEKEQIYCSVGETHGMVSSGALVVDTDFVAVERQYVHDLNEQIVTIIAAVVAKFPGIIFNLPQIKELLNCLVSNLNFIPEFNLRHWIKKGWKSILEYCPVENFSILESFFVCVADSMQKRLEKMWENISNRVHDSETTEQEVFHEHLTCVVSREYIDFLRSCYLHCDSDSKTNRLSPLGHWLFTNKIGLSPVIMTAFSSLNFPDSPLAVKSAPLCKALAEGLVDCYDDEIGVYMLVSTIRSLQLHGTDEAAGTVLTTLVFHIYCALRRFSNSLLHILMQVPNVTEDMVDIFDDKVQNFTEGDEDFSEKQKRDLVYKLLKDIFTPPLAQQHKKTVYLRPLSLIGKKRRIGLDENADKESLSFQSKSPRMER</sequence>
<feature type="domain" description="Exportin-1/Importin-beta-like" evidence="1">
    <location>
        <begin position="104"/>
        <end position="247"/>
    </location>
</feature>
<evidence type="ECO:0008006" key="5">
    <source>
        <dbReference type="Google" id="ProtNLM"/>
    </source>
</evidence>
<dbReference type="GO" id="GO:0005049">
    <property type="term" value="F:nuclear export signal receptor activity"/>
    <property type="evidence" value="ECO:0007669"/>
    <property type="project" value="InterPro"/>
</dbReference>
<dbReference type="GO" id="GO:0042565">
    <property type="term" value="C:RNA nuclear export complex"/>
    <property type="evidence" value="ECO:0007669"/>
    <property type="project" value="TreeGrafter"/>
</dbReference>
<evidence type="ECO:0000313" key="3">
    <source>
        <dbReference type="EMBL" id="CAJ0590820.1"/>
    </source>
</evidence>
<keyword evidence="4" id="KW-1185">Reference proteome</keyword>
<comment type="caution">
    <text evidence="3">The sequence shown here is derived from an EMBL/GenBank/DDBJ whole genome shotgun (WGS) entry which is preliminary data.</text>
</comment>
<evidence type="ECO:0000259" key="1">
    <source>
        <dbReference type="Pfam" id="PF08389"/>
    </source>
</evidence>